<dbReference type="PANTHER" id="PTHR10773:SF19">
    <property type="match status" value="1"/>
</dbReference>
<organism evidence="2 3">
    <name type="scientific">Acyrthosiphon pisum</name>
    <name type="common">Pea aphid</name>
    <dbReference type="NCBI Taxonomy" id="7029"/>
    <lineage>
        <taxon>Eukaryota</taxon>
        <taxon>Metazoa</taxon>
        <taxon>Ecdysozoa</taxon>
        <taxon>Arthropoda</taxon>
        <taxon>Hexapoda</taxon>
        <taxon>Insecta</taxon>
        <taxon>Pterygota</taxon>
        <taxon>Neoptera</taxon>
        <taxon>Paraneoptera</taxon>
        <taxon>Hemiptera</taxon>
        <taxon>Sternorrhyncha</taxon>
        <taxon>Aphidomorpha</taxon>
        <taxon>Aphidoidea</taxon>
        <taxon>Aphididae</taxon>
        <taxon>Macrosiphini</taxon>
        <taxon>Acyrthosiphon</taxon>
    </lineage>
</organism>
<evidence type="ECO:0000256" key="1">
    <source>
        <dbReference type="SAM" id="MobiDB-lite"/>
    </source>
</evidence>
<evidence type="ECO:0000313" key="2">
    <source>
        <dbReference type="EnsemblMetazoa" id="XP_029347943.1"/>
    </source>
</evidence>
<sequence length="730" mass="86020">MLAYVLQQEKQNILFEVEQKKQNDVLLPASYSIRNENSVICLDNSYSSGSDKYEYQNLSQNNYVVDQNISYDLELENQNILFEVEQENQNDNSAINDDNSYISGSDEYEIQFGNNNRNEYNNLTQNSIIDHISESEDEDKLGSSNENEHNDLTKKGTKRKRNKHVTSVRERNQIKFQKKIEKHNLKPPCISCKKNCITLIPEMLRLEIKQFWSVSKDEQRMYVINSVERRDVKRRRGHDEIRKKWSFYYTLTNLDGIKVYVCKLFYLATLGFSSKNDYFIQNICSNMTEKSAIVSPLNKITRTAWNKCDLEPIKEHINSFNPTVAHYRREHAPNRKYLPNEINATYMYSDFKEKNPAIKFSYDVYRRTLREMNISFTKLGHEECELCELFDQHDSTHTKQTLNEQYNICDVCKNYTLHLEKYINARAKYESHAVQKKKDDEIYVSADLQKVIMLPRMENFKAAIFTKRVIAFNESFVPIGPKGYIKPLAIIWHEGIQGRKQEDLTSCFHAFFLHFKDMKKITIWLDNCSAQNKNWCFLTFLVQIINSQDIQALEISLFYFQPGHSFMSADHFHHQVELAMKKMGKIYDYSDFEQCIKSANKGFVDTKVMRVEDFFDFKSECSVYKLNKKLVRPMLNDIVHIKAERGLDYLMYSTTYDDYSPLQQLDFLKQSTLKKGIEQPLQKVSPRGIHPSKKQSIIQVLLPLMPQNRRKFWLDFPTSETANDLYEEGD</sequence>
<name>A0A8R2NXA4_ACYPI</name>
<feature type="region of interest" description="Disordered" evidence="1">
    <location>
        <begin position="134"/>
        <end position="166"/>
    </location>
</feature>
<dbReference type="EnsemblMetazoa" id="XM_029492083.1">
    <property type="protein sequence ID" value="XP_029347943.1"/>
    <property type="gene ID" value="LOC100569934"/>
</dbReference>
<feature type="compositionally biased region" description="Basic residues" evidence="1">
    <location>
        <begin position="155"/>
        <end position="166"/>
    </location>
</feature>
<dbReference type="AlphaFoldDB" id="A0A8R2NXA4"/>
<evidence type="ECO:0000313" key="3">
    <source>
        <dbReference type="Proteomes" id="UP000007819"/>
    </source>
</evidence>
<keyword evidence="3" id="KW-1185">Reference proteome</keyword>
<dbReference type="RefSeq" id="XP_029347943.1">
    <property type="nucleotide sequence ID" value="XM_029492083.1"/>
</dbReference>
<protein>
    <submittedName>
        <fullName evidence="2">Uncharacterized protein</fullName>
    </submittedName>
</protein>
<dbReference type="GeneID" id="100569934"/>
<dbReference type="OrthoDB" id="6617150at2759"/>
<accession>A0A8R2NXA4</accession>
<reference evidence="2" key="2">
    <citation type="submission" date="2022-06" db="UniProtKB">
        <authorList>
            <consortium name="EnsemblMetazoa"/>
        </authorList>
    </citation>
    <scope>IDENTIFICATION</scope>
</reference>
<reference evidence="3" key="1">
    <citation type="submission" date="2010-06" db="EMBL/GenBank/DDBJ databases">
        <authorList>
            <person name="Jiang H."/>
            <person name="Abraham K."/>
            <person name="Ali S."/>
            <person name="Alsbrooks S.L."/>
            <person name="Anim B.N."/>
            <person name="Anosike U.S."/>
            <person name="Attaway T."/>
            <person name="Bandaranaike D.P."/>
            <person name="Battles P.K."/>
            <person name="Bell S.N."/>
            <person name="Bell A.V."/>
            <person name="Beltran B."/>
            <person name="Bickham C."/>
            <person name="Bustamante Y."/>
            <person name="Caleb T."/>
            <person name="Canada A."/>
            <person name="Cardenas V."/>
            <person name="Carter K."/>
            <person name="Chacko J."/>
            <person name="Chandrabose M.N."/>
            <person name="Chavez D."/>
            <person name="Chavez A."/>
            <person name="Chen L."/>
            <person name="Chu H.-S."/>
            <person name="Claassen K.J."/>
            <person name="Cockrell R."/>
            <person name="Collins M."/>
            <person name="Cooper J.A."/>
            <person name="Cree A."/>
            <person name="Curry S.M."/>
            <person name="Da Y."/>
            <person name="Dao M.D."/>
            <person name="Das B."/>
            <person name="Davila M.-L."/>
            <person name="Davy-Carroll L."/>
            <person name="Denson S."/>
            <person name="Dinh H."/>
            <person name="Ebong V.E."/>
            <person name="Edwards J.R."/>
            <person name="Egan A."/>
            <person name="El-Daye J."/>
            <person name="Escobedo L."/>
            <person name="Fernandez S."/>
            <person name="Fernando P.R."/>
            <person name="Flagg N."/>
            <person name="Forbes L.D."/>
            <person name="Fowler R.G."/>
            <person name="Fu Q."/>
            <person name="Gabisi R.A."/>
            <person name="Ganer J."/>
            <person name="Garbino Pronczuk A."/>
            <person name="Garcia R.M."/>
            <person name="Garner T."/>
            <person name="Garrett T.E."/>
            <person name="Gonzalez D.A."/>
            <person name="Hamid H."/>
            <person name="Hawkins E.S."/>
            <person name="Hirani K."/>
            <person name="Hogues M.E."/>
            <person name="Hollins B."/>
            <person name="Hsiao C.-H."/>
            <person name="Jabil R."/>
            <person name="James M.L."/>
            <person name="Jhangiani S.N."/>
            <person name="Johnson B."/>
            <person name="Johnson Q."/>
            <person name="Joshi V."/>
            <person name="Kalu J.B."/>
            <person name="Kam C."/>
            <person name="Kashfia A."/>
            <person name="Keebler J."/>
            <person name="Kisamo H."/>
            <person name="Kovar C.L."/>
            <person name="Lago L.A."/>
            <person name="Lai C.-Y."/>
            <person name="Laidlaw J."/>
            <person name="Lara F."/>
            <person name="Le T.-K."/>
            <person name="Lee S.L."/>
            <person name="Legall F.H."/>
            <person name="Lemon S.J."/>
            <person name="Lewis L.R."/>
            <person name="Li B."/>
            <person name="Liu Y."/>
            <person name="Liu Y.-S."/>
            <person name="Lopez J."/>
            <person name="Lozado R.J."/>
            <person name="Lu J."/>
            <person name="Madu R.C."/>
            <person name="Maheshwari M."/>
            <person name="Maheshwari R."/>
            <person name="Malloy K."/>
            <person name="Martinez E."/>
            <person name="Mathew T."/>
            <person name="Mercado I.C."/>
            <person name="Mercado C."/>
            <person name="Meyer B."/>
            <person name="Montgomery K."/>
            <person name="Morgan M.B."/>
            <person name="Munidasa M."/>
            <person name="Nazareth L.V."/>
            <person name="Nelson J."/>
            <person name="Ng B.M."/>
            <person name="Nguyen N.B."/>
            <person name="Nguyen P.Q."/>
            <person name="Nguyen T."/>
            <person name="Obregon M."/>
            <person name="Okwuonu G.O."/>
            <person name="Onwere C.G."/>
            <person name="Orozco G."/>
            <person name="Parra A."/>
            <person name="Patel S."/>
            <person name="Patil S."/>
            <person name="Perez A."/>
            <person name="Perez Y."/>
            <person name="Pham C."/>
            <person name="Primus E.L."/>
            <person name="Pu L.-L."/>
            <person name="Puazo M."/>
            <person name="Qin X."/>
            <person name="Quiroz J.B."/>
            <person name="Reese J."/>
            <person name="Richards S."/>
            <person name="Rives C.M."/>
            <person name="Robberts R."/>
            <person name="Ruiz S.J."/>
            <person name="Ruiz M.J."/>
            <person name="Santibanez J."/>
            <person name="Schneider B.W."/>
            <person name="Sisson I."/>
            <person name="Smith M."/>
            <person name="Sodergren E."/>
            <person name="Song X.-Z."/>
            <person name="Song B.B."/>
            <person name="Summersgill H."/>
            <person name="Thelus R."/>
            <person name="Thornton R.D."/>
            <person name="Trejos Z.Y."/>
            <person name="Usmani K."/>
            <person name="Vattathil S."/>
            <person name="Villasana D."/>
            <person name="Walker D.L."/>
            <person name="Wang S."/>
            <person name="Wang K."/>
            <person name="White C.S."/>
            <person name="Williams A.C."/>
            <person name="Williamson J."/>
            <person name="Wilson K."/>
            <person name="Woghiren I.O."/>
            <person name="Woodworth J.R."/>
            <person name="Worley K.C."/>
            <person name="Wright R.A."/>
            <person name="Wu W."/>
            <person name="Young L."/>
            <person name="Zhang L."/>
            <person name="Zhang J."/>
            <person name="Zhu Y."/>
            <person name="Muzny D.M."/>
            <person name="Weinstock G."/>
            <person name="Gibbs R.A."/>
        </authorList>
    </citation>
    <scope>NUCLEOTIDE SEQUENCE [LARGE SCALE GENOMIC DNA]</scope>
    <source>
        <strain evidence="3">LSR1</strain>
    </source>
</reference>
<dbReference type="Proteomes" id="UP000007819">
    <property type="component" value="Unassembled WGS sequence"/>
</dbReference>
<dbReference type="PANTHER" id="PTHR10773">
    <property type="entry name" value="DNA-DIRECTED RNA POLYMERASES I, II, AND III SUBUNIT RPABC2"/>
    <property type="match status" value="1"/>
</dbReference>
<proteinExistence type="predicted"/>
<dbReference type="KEGG" id="api:100569934"/>